<dbReference type="SUPFAM" id="SSF48498">
    <property type="entry name" value="Tetracyclin repressor-like, C-terminal domain"/>
    <property type="match status" value="1"/>
</dbReference>
<keyword evidence="2" id="KW-0805">Transcription regulation</keyword>
<dbReference type="InterPro" id="IPR036271">
    <property type="entry name" value="Tet_transcr_reg_TetR-rel_C_sf"/>
</dbReference>
<organism evidence="7 8">
    <name type="scientific">Prauserella cavernicola</name>
    <dbReference type="NCBI Taxonomy" id="2800127"/>
    <lineage>
        <taxon>Bacteria</taxon>
        <taxon>Bacillati</taxon>
        <taxon>Actinomycetota</taxon>
        <taxon>Actinomycetes</taxon>
        <taxon>Pseudonocardiales</taxon>
        <taxon>Pseudonocardiaceae</taxon>
        <taxon>Prauserella</taxon>
    </lineage>
</organism>
<feature type="domain" description="HTH tetR-type" evidence="6">
    <location>
        <begin position="8"/>
        <end position="68"/>
    </location>
</feature>
<keyword evidence="4" id="KW-0804">Transcription</keyword>
<dbReference type="SUPFAM" id="SSF46689">
    <property type="entry name" value="Homeodomain-like"/>
    <property type="match status" value="1"/>
</dbReference>
<keyword evidence="1" id="KW-0678">Repressor</keyword>
<dbReference type="InterPro" id="IPR039538">
    <property type="entry name" value="BetI_C"/>
</dbReference>
<evidence type="ECO:0000313" key="7">
    <source>
        <dbReference type="EMBL" id="MBK1787431.1"/>
    </source>
</evidence>
<dbReference type="RefSeq" id="WP_200322022.1">
    <property type="nucleotide sequence ID" value="NZ_JAENJH010000006.1"/>
</dbReference>
<gene>
    <name evidence="7" type="ORF">JHE00_24165</name>
</gene>
<dbReference type="PROSITE" id="PS50977">
    <property type="entry name" value="HTH_TETR_2"/>
    <property type="match status" value="1"/>
</dbReference>
<dbReference type="GO" id="GO:0000976">
    <property type="term" value="F:transcription cis-regulatory region binding"/>
    <property type="evidence" value="ECO:0007669"/>
    <property type="project" value="TreeGrafter"/>
</dbReference>
<evidence type="ECO:0000256" key="2">
    <source>
        <dbReference type="ARBA" id="ARBA00023015"/>
    </source>
</evidence>
<proteinExistence type="predicted"/>
<name>A0A934QVQ9_9PSEU</name>
<dbReference type="PANTHER" id="PTHR30055">
    <property type="entry name" value="HTH-TYPE TRANSCRIPTIONAL REGULATOR RUTR"/>
    <property type="match status" value="1"/>
</dbReference>
<reference evidence="7" key="1">
    <citation type="submission" date="2020-12" db="EMBL/GenBank/DDBJ databases">
        <title>Prauserella sp. ASG 168, a novel actinomycete isolated from cave rock.</title>
        <authorList>
            <person name="Suriyachadkun C."/>
        </authorList>
    </citation>
    <scope>NUCLEOTIDE SEQUENCE</scope>
    <source>
        <strain evidence="7">ASG 168</strain>
    </source>
</reference>
<dbReference type="GO" id="GO:0003700">
    <property type="term" value="F:DNA-binding transcription factor activity"/>
    <property type="evidence" value="ECO:0007669"/>
    <property type="project" value="TreeGrafter"/>
</dbReference>
<dbReference type="EMBL" id="JAENJH010000006">
    <property type="protein sequence ID" value="MBK1787431.1"/>
    <property type="molecule type" value="Genomic_DNA"/>
</dbReference>
<dbReference type="InterPro" id="IPR009057">
    <property type="entry name" value="Homeodomain-like_sf"/>
</dbReference>
<dbReference type="Pfam" id="PF00440">
    <property type="entry name" value="TetR_N"/>
    <property type="match status" value="1"/>
</dbReference>
<keyword evidence="3 5" id="KW-0238">DNA-binding</keyword>
<evidence type="ECO:0000256" key="4">
    <source>
        <dbReference type="ARBA" id="ARBA00023163"/>
    </source>
</evidence>
<evidence type="ECO:0000256" key="1">
    <source>
        <dbReference type="ARBA" id="ARBA00022491"/>
    </source>
</evidence>
<dbReference type="PANTHER" id="PTHR30055:SF234">
    <property type="entry name" value="HTH-TYPE TRANSCRIPTIONAL REGULATOR BETI"/>
    <property type="match status" value="1"/>
</dbReference>
<dbReference type="InterPro" id="IPR050109">
    <property type="entry name" value="HTH-type_TetR-like_transc_reg"/>
</dbReference>
<keyword evidence="8" id="KW-1185">Reference proteome</keyword>
<evidence type="ECO:0000256" key="3">
    <source>
        <dbReference type="ARBA" id="ARBA00023125"/>
    </source>
</evidence>
<protein>
    <submittedName>
        <fullName evidence="7">TetR family transcriptional regulator C-terminal domain-containing protein</fullName>
    </submittedName>
</protein>
<dbReference type="Gene3D" id="1.10.357.10">
    <property type="entry name" value="Tetracycline Repressor, domain 2"/>
    <property type="match status" value="1"/>
</dbReference>
<dbReference type="AlphaFoldDB" id="A0A934QVQ9"/>
<evidence type="ECO:0000256" key="5">
    <source>
        <dbReference type="PROSITE-ProRule" id="PRU00335"/>
    </source>
</evidence>
<evidence type="ECO:0000259" key="6">
    <source>
        <dbReference type="PROSITE" id="PS50977"/>
    </source>
</evidence>
<sequence>MPKRVDHEERRRQVASALLRVAARDGLEAVSLRHVAEEVGVTAGLVQHYFPNKDAMLRFAMATASERYERRVDTRIAALAPDPSPAEVIEAILGCFIPRGEPERQEARVALAFQSYASRRPDVATDLATQNAKLSGFLESRIALARRDDSIDPATIATALLATAEGLAVHVLSARLTPETALGALRAQLALVVDTGRPDDGGGPRTARPRR</sequence>
<comment type="caution">
    <text evidence="7">The sequence shown here is derived from an EMBL/GenBank/DDBJ whole genome shotgun (WGS) entry which is preliminary data.</text>
</comment>
<dbReference type="Proteomes" id="UP000635245">
    <property type="component" value="Unassembled WGS sequence"/>
</dbReference>
<feature type="DNA-binding region" description="H-T-H motif" evidence="5">
    <location>
        <begin position="31"/>
        <end position="50"/>
    </location>
</feature>
<dbReference type="Pfam" id="PF13977">
    <property type="entry name" value="TetR_C_6"/>
    <property type="match status" value="1"/>
</dbReference>
<evidence type="ECO:0000313" key="8">
    <source>
        <dbReference type="Proteomes" id="UP000635245"/>
    </source>
</evidence>
<accession>A0A934QVQ9</accession>
<dbReference type="InterPro" id="IPR001647">
    <property type="entry name" value="HTH_TetR"/>
</dbReference>